<sequence length="308" mass="33519">MAAITSAMVKELRERTSAGMMDCKKALVESDGDMDKAIEWLREKGLSQAAKKASRIAAEGVVAQYTNDEGTIGAIVEVNCETDFVAKTDNFIGFANKVAKQVALANPADVDALMAQAFVDDNSKTISDLVSDATVAIGEKISVRRFSRYETTGVVSTYIHLGGKVGVMVEVAADAAGRASEDVKTFAHDLALQIAAAKPEAVRREEVDVEKLEKEKEILRAQALNEGKPEKIVDRMVEGRIEKYYKEVCLLEQPFVKDPDKNIKGLMGEIAKAAGAELDVVKFSRFERGEGIEKRKDDLAAEIAAMQK</sequence>
<reference evidence="1" key="1">
    <citation type="submission" date="2021-01" db="EMBL/GenBank/DDBJ databases">
        <title>Complete genome sequence of Clostridiales bacterium R-7.</title>
        <authorList>
            <person name="Mahoney-Kurpe S.C."/>
            <person name="Palevich N."/>
            <person name="Koike S."/>
            <person name="Moon C.D."/>
            <person name="Attwood G.T."/>
        </authorList>
    </citation>
    <scope>NUCLEOTIDE SEQUENCE</scope>
    <source>
        <strain evidence="1">R-7</strain>
    </source>
</reference>
<dbReference type="EMBL" id="CP068393">
    <property type="protein sequence ID" value="QUC66900.1"/>
    <property type="molecule type" value="Genomic_DNA"/>
</dbReference>
<keyword evidence="1" id="KW-0251">Elongation factor</keyword>
<name>A0AC61N2P5_9FIRM</name>
<proteinExistence type="predicted"/>
<evidence type="ECO:0000313" key="2">
    <source>
        <dbReference type="Proteomes" id="UP000682782"/>
    </source>
</evidence>
<accession>A0AC61N2P5</accession>
<keyword evidence="1" id="KW-0648">Protein biosynthesis</keyword>
<dbReference type="Proteomes" id="UP000682782">
    <property type="component" value="Chromosome"/>
</dbReference>
<gene>
    <name evidence="1" type="ORF">JYE49_13830</name>
</gene>
<organism evidence="1 2">
    <name type="scientific">Aristaeella hokkaidonensis</name>
    <dbReference type="NCBI Taxonomy" id="3046382"/>
    <lineage>
        <taxon>Bacteria</taxon>
        <taxon>Bacillati</taxon>
        <taxon>Bacillota</taxon>
        <taxon>Clostridia</taxon>
        <taxon>Eubacteriales</taxon>
        <taxon>Aristaeellaceae</taxon>
        <taxon>Aristaeella</taxon>
    </lineage>
</organism>
<keyword evidence="2" id="KW-1185">Reference proteome</keyword>
<evidence type="ECO:0000313" key="1">
    <source>
        <dbReference type="EMBL" id="QUC66900.1"/>
    </source>
</evidence>
<protein>
    <submittedName>
        <fullName evidence="1">Elongation factor Ts</fullName>
    </submittedName>
</protein>